<protein>
    <submittedName>
        <fullName evidence="2">Uncharacterized protein</fullName>
    </submittedName>
</protein>
<accession>A0A392NCA6</accession>
<reference evidence="2 3" key="1">
    <citation type="journal article" date="2018" name="Front. Plant Sci.">
        <title>Red Clover (Trifolium pratense) and Zigzag Clover (T. medium) - A Picture of Genomic Similarities and Differences.</title>
        <authorList>
            <person name="Dluhosova J."/>
            <person name="Istvanek J."/>
            <person name="Nedelnik J."/>
            <person name="Repkova J."/>
        </authorList>
    </citation>
    <scope>NUCLEOTIDE SEQUENCE [LARGE SCALE GENOMIC DNA]</scope>
    <source>
        <strain evidence="3">cv. 10/8</strain>
        <tissue evidence="2">Leaf</tissue>
    </source>
</reference>
<feature type="region of interest" description="Disordered" evidence="1">
    <location>
        <begin position="1"/>
        <end position="23"/>
    </location>
</feature>
<sequence length="162" mass="18826">AIPVNLIDFDTPDPHDENDGDGIGVEDIGNQGDMDVDQEEGNWSPWVGSATLGWSNQFEVNNEGWNPWIHNRAHPQVNDEDASRWNSWAYGNTSKNVGNENHMEHMVSMMESMRVQQIQTHTGMLEGFNNINTRMDRQDENFNHFQEHVLNQFQRYHPNQYE</sequence>
<dbReference type="EMBL" id="LXQA010034996">
    <property type="protein sequence ID" value="MCH97450.1"/>
    <property type="molecule type" value="Genomic_DNA"/>
</dbReference>
<proteinExistence type="predicted"/>
<evidence type="ECO:0000313" key="2">
    <source>
        <dbReference type="EMBL" id="MCH97450.1"/>
    </source>
</evidence>
<evidence type="ECO:0000256" key="1">
    <source>
        <dbReference type="SAM" id="MobiDB-lite"/>
    </source>
</evidence>
<organism evidence="2 3">
    <name type="scientific">Trifolium medium</name>
    <dbReference type="NCBI Taxonomy" id="97028"/>
    <lineage>
        <taxon>Eukaryota</taxon>
        <taxon>Viridiplantae</taxon>
        <taxon>Streptophyta</taxon>
        <taxon>Embryophyta</taxon>
        <taxon>Tracheophyta</taxon>
        <taxon>Spermatophyta</taxon>
        <taxon>Magnoliopsida</taxon>
        <taxon>eudicotyledons</taxon>
        <taxon>Gunneridae</taxon>
        <taxon>Pentapetalae</taxon>
        <taxon>rosids</taxon>
        <taxon>fabids</taxon>
        <taxon>Fabales</taxon>
        <taxon>Fabaceae</taxon>
        <taxon>Papilionoideae</taxon>
        <taxon>50 kb inversion clade</taxon>
        <taxon>NPAAA clade</taxon>
        <taxon>Hologalegina</taxon>
        <taxon>IRL clade</taxon>
        <taxon>Trifolieae</taxon>
        <taxon>Trifolium</taxon>
    </lineage>
</organism>
<dbReference type="AlphaFoldDB" id="A0A392NCA6"/>
<feature type="non-terminal residue" evidence="2">
    <location>
        <position position="1"/>
    </location>
</feature>
<gene>
    <name evidence="2" type="ORF">A2U01_0018445</name>
</gene>
<dbReference type="Proteomes" id="UP000265520">
    <property type="component" value="Unassembled WGS sequence"/>
</dbReference>
<name>A0A392NCA6_9FABA</name>
<evidence type="ECO:0000313" key="3">
    <source>
        <dbReference type="Proteomes" id="UP000265520"/>
    </source>
</evidence>
<comment type="caution">
    <text evidence="2">The sequence shown here is derived from an EMBL/GenBank/DDBJ whole genome shotgun (WGS) entry which is preliminary data.</text>
</comment>
<keyword evidence="3" id="KW-1185">Reference proteome</keyword>